<dbReference type="EMBL" id="GL349487">
    <property type="protein sequence ID" value="KNC54255.1"/>
    <property type="molecule type" value="Genomic_DNA"/>
</dbReference>
<dbReference type="Gene3D" id="3.40.1230.10">
    <property type="entry name" value="MTH938-like"/>
    <property type="match status" value="1"/>
</dbReference>
<reference evidence="6 7" key="1">
    <citation type="submission" date="2010-05" db="EMBL/GenBank/DDBJ databases">
        <title>The Genome Sequence of Thecamonas trahens ATCC 50062.</title>
        <authorList>
            <consortium name="The Broad Institute Genome Sequencing Platform"/>
            <person name="Russ C."/>
            <person name="Cuomo C."/>
            <person name="Shea T."/>
            <person name="Young S.K."/>
            <person name="Zeng Q."/>
            <person name="Koehrsen M."/>
            <person name="Haas B."/>
            <person name="Borodovsky M."/>
            <person name="Guigo R."/>
            <person name="Alvarado L."/>
            <person name="Berlin A."/>
            <person name="Bochicchio J."/>
            <person name="Borenstein D."/>
            <person name="Chapman S."/>
            <person name="Chen Z."/>
            <person name="Freedman E."/>
            <person name="Gellesch M."/>
            <person name="Goldberg J."/>
            <person name="Griggs A."/>
            <person name="Gujja S."/>
            <person name="Heilman E."/>
            <person name="Heiman D."/>
            <person name="Hepburn T."/>
            <person name="Howarth C."/>
            <person name="Jen D."/>
            <person name="Larson L."/>
            <person name="Mehta T."/>
            <person name="Park D."/>
            <person name="Pearson M."/>
            <person name="Roberts A."/>
            <person name="Saif S."/>
            <person name="Shenoy N."/>
            <person name="Sisk P."/>
            <person name="Stolte C."/>
            <person name="Sykes S."/>
            <person name="Thomson T."/>
            <person name="Walk T."/>
            <person name="White J."/>
            <person name="Yandava C."/>
            <person name="Burger G."/>
            <person name="Gray M.W."/>
            <person name="Holland P.W.H."/>
            <person name="King N."/>
            <person name="Lang F.B.F."/>
            <person name="Roger A.J."/>
            <person name="Ruiz-Trillo I."/>
            <person name="Lander E."/>
            <person name="Nusbaum C."/>
        </authorList>
    </citation>
    <scope>NUCLEOTIDE SEQUENCE [LARGE SCALE GENOMIC DNA]</scope>
    <source>
        <strain evidence="6 7">ATCC 50062</strain>
    </source>
</reference>
<dbReference type="AlphaFoldDB" id="A0A0L0DPS3"/>
<dbReference type="RefSeq" id="XP_013753890.1">
    <property type="nucleotide sequence ID" value="XM_013898436.1"/>
</dbReference>
<accession>A0A0L0DPS3</accession>
<dbReference type="Proteomes" id="UP000054408">
    <property type="component" value="Unassembled WGS sequence"/>
</dbReference>
<dbReference type="CDD" id="cd05125">
    <property type="entry name" value="Mth938_2P1-like"/>
    <property type="match status" value="1"/>
</dbReference>
<sequence>MFRATRTATATLRQLHTTACTCAKRELSPEDEARIRAFNDGTYAQPLAFDQQPAAMGRAADGAAFDQQPAAMGRAADGAADGTGSVGDGDAAADGEAEAIAAIPELPAPDEVVRISGYSARGFTVSGTKVAGGVLVLPSLALLWDVASADELTLDALILPRILHPRMDLLLIGTGKSIVRLPDHLLDPLRARGIAVEAMDSINAAATFNFLAEEGRAVGAALMPVSAFSARADQERGAM</sequence>
<dbReference type="Pfam" id="PF04430">
    <property type="entry name" value="DUF498"/>
    <property type="match status" value="1"/>
</dbReference>
<dbReference type="GO" id="GO:0005743">
    <property type="term" value="C:mitochondrial inner membrane"/>
    <property type="evidence" value="ECO:0007669"/>
    <property type="project" value="TreeGrafter"/>
</dbReference>
<dbReference type="InterPro" id="IPR007523">
    <property type="entry name" value="NDUFAF3/AAMDC"/>
</dbReference>
<organism evidence="6 7">
    <name type="scientific">Thecamonas trahens ATCC 50062</name>
    <dbReference type="NCBI Taxonomy" id="461836"/>
    <lineage>
        <taxon>Eukaryota</taxon>
        <taxon>Apusozoa</taxon>
        <taxon>Apusomonadida</taxon>
        <taxon>Apusomonadidae</taxon>
        <taxon>Thecamonas</taxon>
    </lineage>
</organism>
<dbReference type="OrthoDB" id="20681at2759"/>
<protein>
    <recommendedName>
        <fullName evidence="2">NADH dehydrogenase [ubiquinone] 1 alpha subcomplex assembly factor 3</fullName>
    </recommendedName>
</protein>
<dbReference type="InterPro" id="IPR036748">
    <property type="entry name" value="MTH938-like_sf"/>
</dbReference>
<comment type="similarity">
    <text evidence="4">Belongs to the NDUFAF3 family.</text>
</comment>
<evidence type="ECO:0000256" key="5">
    <source>
        <dbReference type="SAM" id="MobiDB-lite"/>
    </source>
</evidence>
<gene>
    <name evidence="6" type="ORF">AMSG_10051</name>
</gene>
<feature type="compositionally biased region" description="Low complexity" evidence="5">
    <location>
        <begin position="71"/>
        <end position="90"/>
    </location>
</feature>
<dbReference type="PANTHER" id="PTHR21192:SF2">
    <property type="entry name" value="NADH DEHYDROGENASE [UBIQUINONE] 1 ALPHA SUBCOMPLEX ASSEMBLY FACTOR 3"/>
    <property type="match status" value="1"/>
</dbReference>
<dbReference type="InterPro" id="IPR034095">
    <property type="entry name" value="NDUF3"/>
</dbReference>
<dbReference type="GeneID" id="25568376"/>
<dbReference type="eggNOG" id="KOG3363">
    <property type="taxonomic scope" value="Eukaryota"/>
</dbReference>
<evidence type="ECO:0000313" key="6">
    <source>
        <dbReference type="EMBL" id="KNC54255.1"/>
    </source>
</evidence>
<evidence type="ECO:0000256" key="2">
    <source>
        <dbReference type="ARBA" id="ARBA00021776"/>
    </source>
</evidence>
<evidence type="ECO:0000256" key="3">
    <source>
        <dbReference type="ARBA" id="ARBA00023128"/>
    </source>
</evidence>
<dbReference type="PANTHER" id="PTHR21192">
    <property type="entry name" value="NUCLEAR PROTEIN E3-3"/>
    <property type="match status" value="1"/>
</dbReference>
<dbReference type="GO" id="GO:0032981">
    <property type="term" value="P:mitochondrial respiratory chain complex I assembly"/>
    <property type="evidence" value="ECO:0007669"/>
    <property type="project" value="InterPro"/>
</dbReference>
<keyword evidence="7" id="KW-1185">Reference proteome</keyword>
<comment type="subcellular location">
    <subcellularLocation>
        <location evidence="1">Mitochondrion</location>
    </subcellularLocation>
</comment>
<keyword evidence="3" id="KW-0496">Mitochondrion</keyword>
<evidence type="ECO:0000313" key="7">
    <source>
        <dbReference type="Proteomes" id="UP000054408"/>
    </source>
</evidence>
<proteinExistence type="inferred from homology"/>
<feature type="region of interest" description="Disordered" evidence="5">
    <location>
        <begin position="71"/>
        <end position="91"/>
    </location>
</feature>
<evidence type="ECO:0000256" key="1">
    <source>
        <dbReference type="ARBA" id="ARBA00004173"/>
    </source>
</evidence>
<dbReference type="STRING" id="461836.A0A0L0DPS3"/>
<name>A0A0L0DPS3_THETB</name>
<dbReference type="SUPFAM" id="SSF64076">
    <property type="entry name" value="MTH938-like"/>
    <property type="match status" value="1"/>
</dbReference>
<evidence type="ECO:0000256" key="4">
    <source>
        <dbReference type="ARBA" id="ARBA00049984"/>
    </source>
</evidence>